<dbReference type="RefSeq" id="XP_001874211.1">
    <property type="nucleotide sequence ID" value="XM_001874176.1"/>
</dbReference>
<gene>
    <name evidence="1" type="ORF">LACBIDRAFT_301568</name>
</gene>
<sequence>MSLTQKIMATTHHKNYLNTILQHLFLDVPPLEYKYDQDPTCWQCAIYLDSVHIGTGEGINKQHASEGAAESAAIYLRGQYPEAFR</sequence>
<proteinExistence type="predicted"/>
<protein>
    <submittedName>
        <fullName evidence="1">Predicted protein</fullName>
    </submittedName>
</protein>
<accession>B0CNU6</accession>
<evidence type="ECO:0000313" key="1">
    <source>
        <dbReference type="EMBL" id="EDR16003.1"/>
    </source>
</evidence>
<dbReference type="Gene3D" id="3.30.160.20">
    <property type="match status" value="1"/>
</dbReference>
<dbReference type="HOGENOM" id="CLU_2512999_0_0_1"/>
<dbReference type="KEGG" id="lbc:LACBIDRAFT_301568"/>
<reference evidence="1 2" key="1">
    <citation type="journal article" date="2008" name="Nature">
        <title>The genome of Laccaria bicolor provides insights into mycorrhizal symbiosis.</title>
        <authorList>
            <person name="Martin F."/>
            <person name="Aerts A."/>
            <person name="Ahren D."/>
            <person name="Brun A."/>
            <person name="Danchin E.G.J."/>
            <person name="Duchaussoy F."/>
            <person name="Gibon J."/>
            <person name="Kohler A."/>
            <person name="Lindquist E."/>
            <person name="Pereda V."/>
            <person name="Salamov A."/>
            <person name="Shapiro H.J."/>
            <person name="Wuyts J."/>
            <person name="Blaudez D."/>
            <person name="Buee M."/>
            <person name="Brokstein P."/>
            <person name="Canbaeck B."/>
            <person name="Cohen D."/>
            <person name="Courty P.E."/>
            <person name="Coutinho P.M."/>
            <person name="Delaruelle C."/>
            <person name="Detter J.C."/>
            <person name="Deveau A."/>
            <person name="DiFazio S."/>
            <person name="Duplessis S."/>
            <person name="Fraissinet-Tachet L."/>
            <person name="Lucic E."/>
            <person name="Frey-Klett P."/>
            <person name="Fourrey C."/>
            <person name="Feussner I."/>
            <person name="Gay G."/>
            <person name="Grimwood J."/>
            <person name="Hoegger P.J."/>
            <person name="Jain P."/>
            <person name="Kilaru S."/>
            <person name="Labbe J."/>
            <person name="Lin Y.C."/>
            <person name="Legue V."/>
            <person name="Le Tacon F."/>
            <person name="Marmeisse R."/>
            <person name="Melayah D."/>
            <person name="Montanini B."/>
            <person name="Muratet M."/>
            <person name="Nehls U."/>
            <person name="Niculita-Hirzel H."/>
            <person name="Oudot-Le Secq M.P."/>
            <person name="Peter M."/>
            <person name="Quesneville H."/>
            <person name="Rajashekar B."/>
            <person name="Reich M."/>
            <person name="Rouhier N."/>
            <person name="Schmutz J."/>
            <person name="Yin T."/>
            <person name="Chalot M."/>
            <person name="Henrissat B."/>
            <person name="Kuees U."/>
            <person name="Lucas S."/>
            <person name="Van de Peer Y."/>
            <person name="Podila G.K."/>
            <person name="Polle A."/>
            <person name="Pukkila P.J."/>
            <person name="Richardson P.M."/>
            <person name="Rouze P."/>
            <person name="Sanders I.R."/>
            <person name="Stajich J.E."/>
            <person name="Tunlid A."/>
            <person name="Tuskan G."/>
            <person name="Grigoriev I.V."/>
        </authorList>
    </citation>
    <scope>NUCLEOTIDE SEQUENCE [LARGE SCALE GENOMIC DNA]</scope>
    <source>
        <strain evidence="2">S238N-H82 / ATCC MYA-4686</strain>
    </source>
</reference>
<dbReference type="GeneID" id="6069246"/>
<organism evidence="2">
    <name type="scientific">Laccaria bicolor (strain S238N-H82 / ATCC MYA-4686)</name>
    <name type="common">Bicoloured deceiver</name>
    <name type="synonym">Laccaria laccata var. bicolor</name>
    <dbReference type="NCBI Taxonomy" id="486041"/>
    <lineage>
        <taxon>Eukaryota</taxon>
        <taxon>Fungi</taxon>
        <taxon>Dikarya</taxon>
        <taxon>Basidiomycota</taxon>
        <taxon>Agaricomycotina</taxon>
        <taxon>Agaricomycetes</taxon>
        <taxon>Agaricomycetidae</taxon>
        <taxon>Agaricales</taxon>
        <taxon>Agaricineae</taxon>
        <taxon>Hydnangiaceae</taxon>
        <taxon>Laccaria</taxon>
    </lineage>
</organism>
<dbReference type="Proteomes" id="UP000001194">
    <property type="component" value="Unassembled WGS sequence"/>
</dbReference>
<dbReference type="SUPFAM" id="SSF54768">
    <property type="entry name" value="dsRNA-binding domain-like"/>
    <property type="match status" value="1"/>
</dbReference>
<name>B0CNU6_LACBS</name>
<dbReference type="OrthoDB" id="3115412at2759"/>
<evidence type="ECO:0000313" key="2">
    <source>
        <dbReference type="Proteomes" id="UP000001194"/>
    </source>
</evidence>
<dbReference type="AlphaFoldDB" id="B0CNU6"/>
<keyword evidence="2" id="KW-1185">Reference proteome</keyword>
<dbReference type="EMBL" id="DS547091">
    <property type="protein sequence ID" value="EDR16003.1"/>
    <property type="molecule type" value="Genomic_DNA"/>
</dbReference>
<dbReference type="InParanoid" id="B0CNU6"/>